<organism evidence="2 3">
    <name type="scientific">Pseudo-nitzschia multistriata</name>
    <dbReference type="NCBI Taxonomy" id="183589"/>
    <lineage>
        <taxon>Eukaryota</taxon>
        <taxon>Sar</taxon>
        <taxon>Stramenopiles</taxon>
        <taxon>Ochrophyta</taxon>
        <taxon>Bacillariophyta</taxon>
        <taxon>Bacillariophyceae</taxon>
        <taxon>Bacillariophycidae</taxon>
        <taxon>Bacillariales</taxon>
        <taxon>Bacillariaceae</taxon>
        <taxon>Pseudo-nitzschia</taxon>
    </lineage>
</organism>
<dbReference type="AlphaFoldDB" id="A0A448ZTF3"/>
<protein>
    <submittedName>
        <fullName evidence="2">Uncharacterized protein</fullName>
    </submittedName>
</protein>
<evidence type="ECO:0000313" key="2">
    <source>
        <dbReference type="EMBL" id="VEU45342.1"/>
    </source>
</evidence>
<feature type="region of interest" description="Disordered" evidence="1">
    <location>
        <begin position="87"/>
        <end position="109"/>
    </location>
</feature>
<evidence type="ECO:0000256" key="1">
    <source>
        <dbReference type="SAM" id="MobiDB-lite"/>
    </source>
</evidence>
<reference evidence="2 3" key="1">
    <citation type="submission" date="2019-01" db="EMBL/GenBank/DDBJ databases">
        <authorList>
            <person name="Ferrante I. M."/>
        </authorList>
    </citation>
    <scope>NUCLEOTIDE SEQUENCE [LARGE SCALE GENOMIC DNA]</scope>
    <source>
        <strain evidence="2 3">B856</strain>
    </source>
</reference>
<gene>
    <name evidence="2" type="ORF">PSNMU_V1.4_AUG-EV-PASAV3_0125140</name>
</gene>
<sequence length="109" mass="12703">MKKLLRSQLYTHVMRSLFPSLQKFCRKFENKVESFMTSPTPVRTCSYRGLPSFECTMSRKLTNGIVRVKFSSKIAAHRAAFASFRPRSLRNSSRTRKRTSRCSSSRWDA</sequence>
<dbReference type="Proteomes" id="UP000291116">
    <property type="component" value="Unassembled WGS sequence"/>
</dbReference>
<keyword evidence="3" id="KW-1185">Reference proteome</keyword>
<evidence type="ECO:0000313" key="3">
    <source>
        <dbReference type="Proteomes" id="UP000291116"/>
    </source>
</evidence>
<proteinExistence type="predicted"/>
<dbReference type="EMBL" id="CAACVS010000699">
    <property type="protein sequence ID" value="VEU45342.1"/>
    <property type="molecule type" value="Genomic_DNA"/>
</dbReference>
<name>A0A448ZTF3_9STRA</name>
<accession>A0A448ZTF3</accession>